<dbReference type="PROSITE" id="PS51093">
    <property type="entry name" value="PTS_EIIA_TYPE_1"/>
    <property type="match status" value="1"/>
</dbReference>
<keyword evidence="2" id="KW-0813">Transport</keyword>
<keyword evidence="3" id="KW-0762">Sugar transport</keyword>
<proteinExistence type="predicted"/>
<evidence type="ECO:0000313" key="8">
    <source>
        <dbReference type="EMBL" id="SKA79171.1"/>
    </source>
</evidence>
<dbReference type="InterPro" id="IPR050890">
    <property type="entry name" value="PTS_EIIA_component"/>
</dbReference>
<evidence type="ECO:0000256" key="4">
    <source>
        <dbReference type="ARBA" id="ARBA00022679"/>
    </source>
</evidence>
<feature type="domain" description="PTS EIIA type-1" evidence="7">
    <location>
        <begin position="29"/>
        <end position="133"/>
    </location>
</feature>
<reference evidence="9" key="1">
    <citation type="submission" date="2017-02" db="EMBL/GenBank/DDBJ databases">
        <authorList>
            <person name="Varghese N."/>
            <person name="Submissions S."/>
        </authorList>
    </citation>
    <scope>NUCLEOTIDE SEQUENCE [LARGE SCALE GENOMIC DNA]</scope>
    <source>
        <strain evidence="9">USBA 833</strain>
    </source>
</reference>
<protein>
    <submittedName>
        <fullName evidence="8">PTS system IIA component, Glc family</fullName>
    </submittedName>
</protein>
<keyword evidence="9" id="KW-1185">Reference proteome</keyword>
<evidence type="ECO:0000256" key="1">
    <source>
        <dbReference type="ARBA" id="ARBA00004496"/>
    </source>
</evidence>
<dbReference type="GO" id="GO:0005737">
    <property type="term" value="C:cytoplasm"/>
    <property type="evidence" value="ECO:0007669"/>
    <property type="project" value="UniProtKB-SubCell"/>
</dbReference>
<dbReference type="STRING" id="1147123.SAMN05443428_10311"/>
<evidence type="ECO:0000256" key="5">
    <source>
        <dbReference type="ARBA" id="ARBA00022683"/>
    </source>
</evidence>
<dbReference type="OrthoDB" id="92465at2"/>
<keyword evidence="4" id="KW-0808">Transferase</keyword>
<dbReference type="GO" id="GO:0009401">
    <property type="term" value="P:phosphoenolpyruvate-dependent sugar phosphotransferase system"/>
    <property type="evidence" value="ECO:0007669"/>
    <property type="project" value="UniProtKB-KW"/>
</dbReference>
<dbReference type="NCBIfam" id="TIGR00830">
    <property type="entry name" value="PTBA"/>
    <property type="match status" value="1"/>
</dbReference>
<gene>
    <name evidence="8" type="ORF">SAMN05443428_10311</name>
</gene>
<evidence type="ECO:0000256" key="6">
    <source>
        <dbReference type="ARBA" id="ARBA00022777"/>
    </source>
</evidence>
<dbReference type="PANTHER" id="PTHR45008">
    <property type="entry name" value="PTS SYSTEM GLUCOSE-SPECIFIC EIIA COMPONENT"/>
    <property type="match status" value="1"/>
</dbReference>
<name>A0A1T4WRC7_9CLOT</name>
<dbReference type="PROSITE" id="PS00371">
    <property type="entry name" value="PTS_EIIA_TYPE_1_HIS"/>
    <property type="match status" value="1"/>
</dbReference>
<dbReference type="Gene3D" id="2.70.70.10">
    <property type="entry name" value="Glucose Permease (Domain IIA)"/>
    <property type="match status" value="1"/>
</dbReference>
<evidence type="ECO:0000256" key="2">
    <source>
        <dbReference type="ARBA" id="ARBA00022448"/>
    </source>
</evidence>
<keyword evidence="6" id="KW-0418">Kinase</keyword>
<dbReference type="Pfam" id="PF00358">
    <property type="entry name" value="PTS_EIIA_1"/>
    <property type="match status" value="1"/>
</dbReference>
<dbReference type="EMBL" id="FUYH01000003">
    <property type="protein sequence ID" value="SKA79171.1"/>
    <property type="molecule type" value="Genomic_DNA"/>
</dbReference>
<organism evidence="8 9">
    <name type="scientific">Caloramator quimbayensis</name>
    <dbReference type="NCBI Taxonomy" id="1147123"/>
    <lineage>
        <taxon>Bacteria</taxon>
        <taxon>Bacillati</taxon>
        <taxon>Bacillota</taxon>
        <taxon>Clostridia</taxon>
        <taxon>Eubacteriales</taxon>
        <taxon>Clostridiaceae</taxon>
        <taxon>Caloramator</taxon>
    </lineage>
</organism>
<dbReference type="AlphaFoldDB" id="A0A1T4WRC7"/>
<dbReference type="InterPro" id="IPR011055">
    <property type="entry name" value="Dup_hybrid_motif"/>
</dbReference>
<evidence type="ECO:0000256" key="3">
    <source>
        <dbReference type="ARBA" id="ARBA00022597"/>
    </source>
</evidence>
<evidence type="ECO:0000259" key="7">
    <source>
        <dbReference type="PROSITE" id="PS51093"/>
    </source>
</evidence>
<sequence>MLSIFKKRKAIELKSPVKGRAIEIKDVPDEVFASGMLGNGIAIDPVEGIVYSPCDCEIVNMFPTKHAIGVKTNEGLEILIHIGIDTVEMKGEGFNSFVNIGDKVKAGDKLISFDLELVKSRAKSPITPMVITNMDFVESIEQYYGDCDASKTVLKAFLK</sequence>
<dbReference type="PANTHER" id="PTHR45008:SF1">
    <property type="entry name" value="PTS SYSTEM GLUCOSE-SPECIFIC EIIA COMPONENT"/>
    <property type="match status" value="1"/>
</dbReference>
<dbReference type="SUPFAM" id="SSF51261">
    <property type="entry name" value="Duplicated hybrid motif"/>
    <property type="match status" value="1"/>
</dbReference>
<dbReference type="GO" id="GO:0016301">
    <property type="term" value="F:kinase activity"/>
    <property type="evidence" value="ECO:0007669"/>
    <property type="project" value="UniProtKB-KW"/>
</dbReference>
<evidence type="ECO:0000313" key="9">
    <source>
        <dbReference type="Proteomes" id="UP000190105"/>
    </source>
</evidence>
<dbReference type="FunFam" id="2.70.70.10:FF:000001">
    <property type="entry name" value="PTS system glucose-specific IIA component"/>
    <property type="match status" value="1"/>
</dbReference>
<dbReference type="Proteomes" id="UP000190105">
    <property type="component" value="Unassembled WGS sequence"/>
</dbReference>
<comment type="subcellular location">
    <subcellularLocation>
        <location evidence="1">Cytoplasm</location>
    </subcellularLocation>
</comment>
<accession>A0A1T4WRC7</accession>
<dbReference type="InterPro" id="IPR001127">
    <property type="entry name" value="PTS_EIIA_1_perm"/>
</dbReference>
<keyword evidence="5" id="KW-0598">Phosphotransferase system</keyword>